<evidence type="ECO:0000256" key="1">
    <source>
        <dbReference type="ARBA" id="ARBA00004370"/>
    </source>
</evidence>
<keyword evidence="7" id="KW-1185">Reference proteome</keyword>
<name>A0A1E2UH00_9GAMM</name>
<accession>A0A1E2UH00</accession>
<feature type="transmembrane region" description="Helical" evidence="5">
    <location>
        <begin position="6"/>
        <end position="27"/>
    </location>
</feature>
<evidence type="ECO:0000313" key="7">
    <source>
        <dbReference type="Proteomes" id="UP000094849"/>
    </source>
</evidence>
<gene>
    <name evidence="6" type="ORF">A3196_19660</name>
</gene>
<protein>
    <recommendedName>
        <fullName evidence="8">MAPEG family protein</fullName>
    </recommendedName>
</protein>
<proteinExistence type="predicted"/>
<dbReference type="EMBL" id="LVJZ01000007">
    <property type="protein sequence ID" value="ODB91949.1"/>
    <property type="molecule type" value="Genomic_DNA"/>
</dbReference>
<organism evidence="6 7">
    <name type="scientific">Candidatus Thiodiazotropha endoloripes</name>
    <dbReference type="NCBI Taxonomy" id="1818881"/>
    <lineage>
        <taxon>Bacteria</taxon>
        <taxon>Pseudomonadati</taxon>
        <taxon>Pseudomonadota</taxon>
        <taxon>Gammaproteobacteria</taxon>
        <taxon>Chromatiales</taxon>
        <taxon>Sedimenticolaceae</taxon>
        <taxon>Candidatus Thiodiazotropha</taxon>
    </lineage>
</organism>
<keyword evidence="3 5" id="KW-1133">Transmembrane helix</keyword>
<comment type="subcellular location">
    <subcellularLocation>
        <location evidence="1">Membrane</location>
    </subcellularLocation>
</comment>
<dbReference type="AlphaFoldDB" id="A0A1E2UH00"/>
<dbReference type="InterPro" id="IPR023352">
    <property type="entry name" value="MAPEG-like_dom_sf"/>
</dbReference>
<dbReference type="Gene3D" id="1.20.120.550">
    <property type="entry name" value="Membrane associated eicosanoid/glutathione metabolism-like domain"/>
    <property type="match status" value="1"/>
</dbReference>
<dbReference type="Pfam" id="PF01124">
    <property type="entry name" value="MAPEG"/>
    <property type="match status" value="1"/>
</dbReference>
<keyword evidence="2 5" id="KW-0812">Transmembrane</keyword>
<evidence type="ECO:0000256" key="3">
    <source>
        <dbReference type="ARBA" id="ARBA00022989"/>
    </source>
</evidence>
<feature type="transmembrane region" description="Helical" evidence="5">
    <location>
        <begin position="119"/>
        <end position="139"/>
    </location>
</feature>
<evidence type="ECO:0000256" key="2">
    <source>
        <dbReference type="ARBA" id="ARBA00022692"/>
    </source>
</evidence>
<comment type="caution">
    <text evidence="6">The sequence shown here is derived from an EMBL/GenBank/DDBJ whole genome shotgun (WGS) entry which is preliminary data.</text>
</comment>
<evidence type="ECO:0000256" key="5">
    <source>
        <dbReference type="SAM" id="Phobius"/>
    </source>
</evidence>
<reference evidence="6 7" key="1">
    <citation type="submission" date="2016-03" db="EMBL/GenBank/DDBJ databases">
        <title>Chemosynthetic sulphur-oxidizing symbionts of marine invertebrate animals are capable of nitrogen fixation.</title>
        <authorList>
            <person name="Petersen J.M."/>
            <person name="Kemper A."/>
            <person name="Gruber-Vodicka H."/>
            <person name="Cardini U."/>
            <person name="Geest Mvander."/>
            <person name="Kleiner M."/>
            <person name="Bulgheresi S."/>
            <person name="Fussmann M."/>
            <person name="Herbold C."/>
            <person name="Seah B.K.B."/>
            <person name="Antony C.Paul."/>
            <person name="Liu D."/>
            <person name="Belitz A."/>
            <person name="Weber M."/>
        </authorList>
    </citation>
    <scope>NUCLEOTIDE SEQUENCE [LARGE SCALE GENOMIC DNA]</scope>
    <source>
        <strain evidence="6">G_D</strain>
    </source>
</reference>
<dbReference type="InterPro" id="IPR001129">
    <property type="entry name" value="Membr-assoc_MAPEG"/>
</dbReference>
<sequence>MNHSQILFPMICLVVITGGMGIALIAARYKAVREGSLSIAYFKYNRGGRPPEYLIKISHYFQNLLETPQLFYLSTIVILLLGKSDPIYLGLAWCYLASRMIHSWIHLGSNNVLHRKNAFIVSYLLIFIIWIRLLLQLLMG</sequence>
<evidence type="ECO:0000313" key="6">
    <source>
        <dbReference type="EMBL" id="ODB91949.1"/>
    </source>
</evidence>
<keyword evidence="4 5" id="KW-0472">Membrane</keyword>
<dbReference type="SUPFAM" id="SSF161084">
    <property type="entry name" value="MAPEG domain-like"/>
    <property type="match status" value="1"/>
</dbReference>
<dbReference type="RefSeq" id="WP_069025108.1">
    <property type="nucleotide sequence ID" value="NZ_LVJZ01000007.1"/>
</dbReference>
<dbReference type="Proteomes" id="UP000094849">
    <property type="component" value="Unassembled WGS sequence"/>
</dbReference>
<dbReference type="STRING" id="1818881.A3196_19660"/>
<evidence type="ECO:0008006" key="8">
    <source>
        <dbReference type="Google" id="ProtNLM"/>
    </source>
</evidence>
<evidence type="ECO:0000256" key="4">
    <source>
        <dbReference type="ARBA" id="ARBA00023136"/>
    </source>
</evidence>
<dbReference type="GO" id="GO:0016020">
    <property type="term" value="C:membrane"/>
    <property type="evidence" value="ECO:0007669"/>
    <property type="project" value="UniProtKB-SubCell"/>
</dbReference>